<dbReference type="Pfam" id="PF01926">
    <property type="entry name" value="MMR_HSR1"/>
    <property type="match status" value="1"/>
</dbReference>
<evidence type="ECO:0000259" key="1">
    <source>
        <dbReference type="Pfam" id="PF01926"/>
    </source>
</evidence>
<gene>
    <name evidence="2" type="ORF">LTR05_000591</name>
</gene>
<organism evidence="2 3">
    <name type="scientific">Lithohypha guttulata</name>
    <dbReference type="NCBI Taxonomy" id="1690604"/>
    <lineage>
        <taxon>Eukaryota</taxon>
        <taxon>Fungi</taxon>
        <taxon>Dikarya</taxon>
        <taxon>Ascomycota</taxon>
        <taxon>Pezizomycotina</taxon>
        <taxon>Eurotiomycetes</taxon>
        <taxon>Chaetothyriomycetidae</taxon>
        <taxon>Chaetothyriales</taxon>
        <taxon>Trichomeriaceae</taxon>
        <taxon>Lithohypha</taxon>
    </lineage>
</organism>
<reference evidence="2 3" key="1">
    <citation type="submission" date="2023-08" db="EMBL/GenBank/DDBJ databases">
        <title>Black Yeasts Isolated from many extreme environments.</title>
        <authorList>
            <person name="Coleine C."/>
            <person name="Stajich J.E."/>
            <person name="Selbmann L."/>
        </authorList>
    </citation>
    <scope>NUCLEOTIDE SEQUENCE [LARGE SCALE GENOMIC DNA]</scope>
    <source>
        <strain evidence="2 3">CCFEE 5910</strain>
    </source>
</reference>
<feature type="domain" description="G" evidence="1">
    <location>
        <begin position="8"/>
        <end position="72"/>
    </location>
</feature>
<comment type="caution">
    <text evidence="2">The sequence shown here is derived from an EMBL/GenBank/DDBJ whole genome shotgun (WGS) entry which is preliminary data.</text>
</comment>
<sequence>MRRDKVFVGVMGVTGAGKSTFIKAGTDDESVVVGHELTSCTTSVCPYTFTLEGKEVVLIDTPGFNDTFKSEAEVLKEIASFLGK</sequence>
<evidence type="ECO:0000313" key="2">
    <source>
        <dbReference type="EMBL" id="KAK5090419.1"/>
    </source>
</evidence>
<dbReference type="InterPro" id="IPR006073">
    <property type="entry name" value="GTP-bd"/>
</dbReference>
<dbReference type="SUPFAM" id="SSF52540">
    <property type="entry name" value="P-loop containing nucleoside triphosphate hydrolases"/>
    <property type="match status" value="1"/>
</dbReference>
<name>A0AAN7TC33_9EURO</name>
<keyword evidence="3" id="KW-1185">Reference proteome</keyword>
<dbReference type="Proteomes" id="UP001309876">
    <property type="component" value="Unassembled WGS sequence"/>
</dbReference>
<proteinExistence type="predicted"/>
<protein>
    <recommendedName>
        <fullName evidence="1">G domain-containing protein</fullName>
    </recommendedName>
</protein>
<accession>A0AAN7TC33</accession>
<dbReference type="GO" id="GO:0005525">
    <property type="term" value="F:GTP binding"/>
    <property type="evidence" value="ECO:0007669"/>
    <property type="project" value="InterPro"/>
</dbReference>
<dbReference type="EMBL" id="JAVRRJ010000001">
    <property type="protein sequence ID" value="KAK5090419.1"/>
    <property type="molecule type" value="Genomic_DNA"/>
</dbReference>
<dbReference type="AlphaFoldDB" id="A0AAN7TC33"/>
<dbReference type="Gene3D" id="3.40.50.300">
    <property type="entry name" value="P-loop containing nucleotide triphosphate hydrolases"/>
    <property type="match status" value="1"/>
</dbReference>
<dbReference type="InterPro" id="IPR027417">
    <property type="entry name" value="P-loop_NTPase"/>
</dbReference>
<evidence type="ECO:0000313" key="3">
    <source>
        <dbReference type="Proteomes" id="UP001309876"/>
    </source>
</evidence>